<dbReference type="OrthoDB" id="448280at2759"/>
<dbReference type="STRING" id="231916.A0A409YBX7"/>
<dbReference type="InParanoid" id="A0A409YBX7"/>
<sequence length="714" mass="78551">MADAIQISATSNTQTDSVVCRLYVPLIFGFRLTDNICVIILAAKDSLPNTPARHATHPTVLLPVFGRRCAHCFCLYASFSYHEQPKAHNQCSETFYKKEIEADIHSGPSKTAQERQRMLDLLKKFEEEEASGQFLGEDDENEEDDDEFDLAKRFESVDLDSLAPDELWSMLTPEEKKKFLKVFDDPTSELAQQLLSSDQLEKEIKEPWWEAPSVENGGEAYPSGARQHGPRPSMMDIPASMIKPVPTGHPLVYNMSAICIAYAYTTRHLGVSPLGSLKPEDMERREARQLISHLVPFLTERKSTQVFPDLPSVITAVWSLLEPGKMTDELMALLLKDAASLLRPLRITQAMPSQEGDLVTSVHPHVMPILVLSDLKDLFSEKEAPSKPNHVTHKLLFYAAHILSTPSAILRSIADEMLIRARDEDSGIAEGYVGRAEEKRSEPKSLIEEISERPGPSRHLPRFLMSDSLNCGDGGGSQSFFGLRVASIFVILVGSSLGALFPVLAKRSSWLHVPKSVFDFAKYFGSGVIIATAFIHLLSPALDALSSPCLPPAWQEYARVGILEFGVVLHSVLIGLTLAVDEQFKVLFVVLVFHQTFEGLGIGSRLAYLELPSRYNWIPIAGAVLYGLTTPIGIAVGLGLRTTYNPGSTTASIVSGVLDSLSSGILIYTGLVELFAHEFLFNKEMMEASNAKLAYAVGSMCAGCALMALLGKWA</sequence>
<feature type="transmembrane region" description="Helical" evidence="5">
    <location>
        <begin position="557"/>
        <end position="580"/>
    </location>
</feature>
<dbReference type="Pfam" id="PF02535">
    <property type="entry name" value="Zip"/>
    <property type="match status" value="2"/>
</dbReference>
<evidence type="ECO:0000313" key="6">
    <source>
        <dbReference type="EMBL" id="PPR00514.1"/>
    </source>
</evidence>
<keyword evidence="3 5" id="KW-1133">Transmembrane helix</keyword>
<name>A0A409YBX7_9AGAR</name>
<keyword evidence="2 5" id="KW-0812">Transmembrane</keyword>
<feature type="transmembrane region" description="Helical" evidence="5">
    <location>
        <begin position="620"/>
        <end position="640"/>
    </location>
</feature>
<reference evidence="6 7" key="1">
    <citation type="journal article" date="2018" name="Evol. Lett.">
        <title>Horizontal gene cluster transfer increased hallucinogenic mushroom diversity.</title>
        <authorList>
            <person name="Reynolds H.T."/>
            <person name="Vijayakumar V."/>
            <person name="Gluck-Thaler E."/>
            <person name="Korotkin H.B."/>
            <person name="Matheny P.B."/>
            <person name="Slot J.C."/>
        </authorList>
    </citation>
    <scope>NUCLEOTIDE SEQUENCE [LARGE SCALE GENOMIC DNA]</scope>
    <source>
        <strain evidence="6 7">SRW20</strain>
    </source>
</reference>
<dbReference type="InterPro" id="IPR003689">
    <property type="entry name" value="ZIP"/>
</dbReference>
<dbReference type="GO" id="GO:0005385">
    <property type="term" value="F:zinc ion transmembrane transporter activity"/>
    <property type="evidence" value="ECO:0007669"/>
    <property type="project" value="TreeGrafter"/>
</dbReference>
<keyword evidence="7" id="KW-1185">Reference proteome</keyword>
<feature type="transmembrane region" description="Helical" evidence="5">
    <location>
        <begin position="660"/>
        <end position="681"/>
    </location>
</feature>
<comment type="caution">
    <text evidence="6">The sequence shown here is derived from an EMBL/GenBank/DDBJ whole genome shotgun (WGS) entry which is preliminary data.</text>
</comment>
<evidence type="ECO:0000256" key="3">
    <source>
        <dbReference type="ARBA" id="ARBA00022989"/>
    </source>
</evidence>
<comment type="subcellular location">
    <subcellularLocation>
        <location evidence="1">Membrane</location>
        <topology evidence="1">Multi-pass membrane protein</topology>
    </subcellularLocation>
</comment>
<organism evidence="6 7">
    <name type="scientific">Gymnopilus dilepis</name>
    <dbReference type="NCBI Taxonomy" id="231916"/>
    <lineage>
        <taxon>Eukaryota</taxon>
        <taxon>Fungi</taxon>
        <taxon>Dikarya</taxon>
        <taxon>Basidiomycota</taxon>
        <taxon>Agaricomycotina</taxon>
        <taxon>Agaricomycetes</taxon>
        <taxon>Agaricomycetidae</taxon>
        <taxon>Agaricales</taxon>
        <taxon>Agaricineae</taxon>
        <taxon>Hymenogastraceae</taxon>
        <taxon>Gymnopilus</taxon>
    </lineage>
</organism>
<feature type="transmembrane region" description="Helical" evidence="5">
    <location>
        <begin position="485"/>
        <end position="504"/>
    </location>
</feature>
<evidence type="ECO:0000256" key="2">
    <source>
        <dbReference type="ARBA" id="ARBA00022692"/>
    </source>
</evidence>
<feature type="transmembrane region" description="Helical" evidence="5">
    <location>
        <begin position="586"/>
        <end position="608"/>
    </location>
</feature>
<evidence type="ECO:0000256" key="5">
    <source>
        <dbReference type="SAM" id="Phobius"/>
    </source>
</evidence>
<feature type="transmembrane region" description="Helical" evidence="5">
    <location>
        <begin position="524"/>
        <end position="545"/>
    </location>
</feature>
<dbReference type="PANTHER" id="PTHR11040">
    <property type="entry name" value="ZINC/IRON TRANSPORTER"/>
    <property type="match status" value="1"/>
</dbReference>
<dbReference type="EMBL" id="NHYE01001003">
    <property type="protein sequence ID" value="PPR00514.1"/>
    <property type="molecule type" value="Genomic_DNA"/>
</dbReference>
<evidence type="ECO:0000313" key="7">
    <source>
        <dbReference type="Proteomes" id="UP000284706"/>
    </source>
</evidence>
<accession>A0A409YBX7</accession>
<dbReference type="Proteomes" id="UP000284706">
    <property type="component" value="Unassembled WGS sequence"/>
</dbReference>
<dbReference type="PANTHER" id="PTHR11040:SF32">
    <property type="entry name" value="ZINC-REGULATED TRANSPORTER 1"/>
    <property type="match status" value="1"/>
</dbReference>
<dbReference type="GO" id="GO:0005886">
    <property type="term" value="C:plasma membrane"/>
    <property type="evidence" value="ECO:0007669"/>
    <property type="project" value="TreeGrafter"/>
</dbReference>
<evidence type="ECO:0000256" key="1">
    <source>
        <dbReference type="ARBA" id="ARBA00004141"/>
    </source>
</evidence>
<gene>
    <name evidence="6" type="ORF">CVT26_009900</name>
</gene>
<keyword evidence="4 5" id="KW-0472">Membrane</keyword>
<feature type="transmembrane region" description="Helical" evidence="5">
    <location>
        <begin position="693"/>
        <end position="711"/>
    </location>
</feature>
<proteinExistence type="predicted"/>
<dbReference type="AlphaFoldDB" id="A0A409YBX7"/>
<protein>
    <submittedName>
        <fullName evidence="6">Uncharacterized protein</fullName>
    </submittedName>
</protein>
<evidence type="ECO:0000256" key="4">
    <source>
        <dbReference type="ARBA" id="ARBA00023136"/>
    </source>
</evidence>